<dbReference type="SUPFAM" id="SSF55144">
    <property type="entry name" value="LigT-like"/>
    <property type="match status" value="1"/>
</dbReference>
<dbReference type="InterPro" id="IPR009097">
    <property type="entry name" value="Cyclic_Pdiesterase"/>
</dbReference>
<proteinExistence type="predicted"/>
<accession>A0ABT7M7Y8</accession>
<name>A0ABT7M7Y8_9PSEU</name>
<comment type="caution">
    <text evidence="1">The sequence shown here is derived from an EMBL/GenBank/DDBJ whole genome shotgun (WGS) entry which is preliminary data.</text>
</comment>
<evidence type="ECO:0000313" key="2">
    <source>
        <dbReference type="Proteomes" id="UP001231924"/>
    </source>
</evidence>
<reference evidence="1 2" key="1">
    <citation type="submission" date="2023-06" db="EMBL/GenBank/DDBJ databases">
        <title>Actinomycetospora Odt1-22.</title>
        <authorList>
            <person name="Supong K."/>
        </authorList>
    </citation>
    <scope>NUCLEOTIDE SEQUENCE [LARGE SCALE GENOMIC DNA]</scope>
    <source>
        <strain evidence="1 2">Odt1-22</strain>
    </source>
</reference>
<protein>
    <submittedName>
        <fullName evidence="1">RNA 2',3'-cyclic phosphodiesterase</fullName>
    </submittedName>
</protein>
<organism evidence="1 2">
    <name type="scientific">Actinomycetospora termitidis</name>
    <dbReference type="NCBI Taxonomy" id="3053470"/>
    <lineage>
        <taxon>Bacteria</taxon>
        <taxon>Bacillati</taxon>
        <taxon>Actinomycetota</taxon>
        <taxon>Actinomycetes</taxon>
        <taxon>Pseudonocardiales</taxon>
        <taxon>Pseudonocardiaceae</taxon>
        <taxon>Actinomycetospora</taxon>
    </lineage>
</organism>
<dbReference type="Gene3D" id="3.90.1140.10">
    <property type="entry name" value="Cyclic phosphodiesterase"/>
    <property type="match status" value="1"/>
</dbReference>
<gene>
    <name evidence="1" type="ORF">QRT03_10050</name>
</gene>
<dbReference type="RefSeq" id="WP_286052565.1">
    <property type="nucleotide sequence ID" value="NZ_JASVWF010000002.1"/>
</dbReference>
<dbReference type="EMBL" id="JASVWF010000002">
    <property type="protein sequence ID" value="MDL5156299.1"/>
    <property type="molecule type" value="Genomic_DNA"/>
</dbReference>
<keyword evidence="2" id="KW-1185">Reference proteome</keyword>
<evidence type="ECO:0000313" key="1">
    <source>
        <dbReference type="EMBL" id="MDL5156299.1"/>
    </source>
</evidence>
<sequence length="173" mass="18236">MRLFVAVLPDEAANAAADTDLELALRRDPHGGRWRAVARERRHVTLRFHADADPDEVAAELGERLAGGERPALRCAGAGRFGTALWLGVETVGAAAAWDRLLVAAGADPAEHVAHLTVARARGRSPSVPPGLAEHRGPVWTPDEVVVVASGTPYRVVARFPLVGGDEAVGPGR</sequence>
<dbReference type="Proteomes" id="UP001231924">
    <property type="component" value="Unassembled WGS sequence"/>
</dbReference>